<reference evidence="1 2" key="1">
    <citation type="submission" date="2024-06" db="EMBL/GenBank/DDBJ databases">
        <title>The Natural Products Discovery Center: Release of the First 8490 Sequenced Strains for Exploring Actinobacteria Biosynthetic Diversity.</title>
        <authorList>
            <person name="Kalkreuter E."/>
            <person name="Kautsar S.A."/>
            <person name="Yang D."/>
            <person name="Bader C.D."/>
            <person name="Teijaro C.N."/>
            <person name="Fluegel L."/>
            <person name="Davis C.M."/>
            <person name="Simpson J.R."/>
            <person name="Lauterbach L."/>
            <person name="Steele A.D."/>
            <person name="Gui C."/>
            <person name="Meng S."/>
            <person name="Li G."/>
            <person name="Viehrig K."/>
            <person name="Ye F."/>
            <person name="Su P."/>
            <person name="Kiefer A.F."/>
            <person name="Nichols A."/>
            <person name="Cepeda A.J."/>
            <person name="Yan W."/>
            <person name="Fan B."/>
            <person name="Jiang Y."/>
            <person name="Adhikari A."/>
            <person name="Zheng C.-J."/>
            <person name="Schuster L."/>
            <person name="Cowan T.M."/>
            <person name="Smanski M.J."/>
            <person name="Chevrette M.G."/>
            <person name="De Carvalho L.P.S."/>
            <person name="Shen B."/>
        </authorList>
    </citation>
    <scope>NUCLEOTIDE SEQUENCE [LARGE SCALE GENOMIC DNA]</scope>
    <source>
        <strain evidence="1 2">NPDC050100</strain>
    </source>
</reference>
<sequence length="171" mass="18225">MTETLKETAQEYEGGADRPLASYGRILAVYGGAVGALTVVAKLTGRRAPERIGPLDLALMGLFTHRMSRTLAKDTVLSPLRAPFTKYVGVSGPSELEEEVRGTGLRHAVGELVSCPFCLSQWVASAYAAGMVFAPRLTRLAGATMTAVTVSDWLQLAYSRMVKEAGEDTSG</sequence>
<evidence type="ECO:0000313" key="1">
    <source>
        <dbReference type="EMBL" id="MEV0967580.1"/>
    </source>
</evidence>
<evidence type="ECO:0000313" key="2">
    <source>
        <dbReference type="Proteomes" id="UP001551675"/>
    </source>
</evidence>
<comment type="caution">
    <text evidence="1">The sequence shown here is derived from an EMBL/GenBank/DDBJ whole genome shotgun (WGS) entry which is preliminary data.</text>
</comment>
<dbReference type="Proteomes" id="UP001551675">
    <property type="component" value="Unassembled WGS sequence"/>
</dbReference>
<protein>
    <submittedName>
        <fullName evidence="1">DUF1360 domain-containing protein</fullName>
    </submittedName>
</protein>
<gene>
    <name evidence="1" type="ORF">AB0I59_03005</name>
</gene>
<name>A0ABV3G7H3_MICGL</name>
<proteinExistence type="predicted"/>
<dbReference type="EMBL" id="JBFALK010000001">
    <property type="protein sequence ID" value="MEV0967580.1"/>
    <property type="molecule type" value="Genomic_DNA"/>
</dbReference>
<keyword evidence="2" id="KW-1185">Reference proteome</keyword>
<organism evidence="1 2">
    <name type="scientific">Microtetraspora glauca</name>
    <dbReference type="NCBI Taxonomy" id="1996"/>
    <lineage>
        <taxon>Bacteria</taxon>
        <taxon>Bacillati</taxon>
        <taxon>Actinomycetota</taxon>
        <taxon>Actinomycetes</taxon>
        <taxon>Streptosporangiales</taxon>
        <taxon>Streptosporangiaceae</taxon>
        <taxon>Microtetraspora</taxon>
    </lineage>
</organism>
<dbReference type="InterPro" id="IPR010773">
    <property type="entry name" value="Mycophage_PG1_Gp7"/>
</dbReference>
<accession>A0ABV3G7H3</accession>
<dbReference type="RefSeq" id="WP_358129419.1">
    <property type="nucleotide sequence ID" value="NZ_JBFALK010000001.1"/>
</dbReference>
<dbReference type="Pfam" id="PF07098">
    <property type="entry name" value="DUF1360"/>
    <property type="match status" value="1"/>
</dbReference>